<keyword evidence="3" id="KW-1185">Reference proteome</keyword>
<gene>
    <name evidence="2" type="ORF">FQU76_13455</name>
</gene>
<dbReference type="Proteomes" id="UP000320580">
    <property type="component" value="Chromosome"/>
</dbReference>
<dbReference type="KEGG" id="sqz:FQU76_13455"/>
<organism evidence="2 3">
    <name type="scientific">Streptomyces qinzhouensis</name>
    <dbReference type="NCBI Taxonomy" id="2599401"/>
    <lineage>
        <taxon>Bacteria</taxon>
        <taxon>Bacillati</taxon>
        <taxon>Actinomycetota</taxon>
        <taxon>Actinomycetes</taxon>
        <taxon>Kitasatosporales</taxon>
        <taxon>Streptomycetaceae</taxon>
        <taxon>Streptomyces</taxon>
    </lineage>
</organism>
<dbReference type="OrthoDB" id="4335111at2"/>
<evidence type="ECO:0008006" key="4">
    <source>
        <dbReference type="Google" id="ProtNLM"/>
    </source>
</evidence>
<feature type="compositionally biased region" description="Basic and acidic residues" evidence="1">
    <location>
        <begin position="1"/>
        <end position="11"/>
    </location>
</feature>
<dbReference type="EMBL" id="CP042266">
    <property type="protein sequence ID" value="QDY77362.1"/>
    <property type="molecule type" value="Genomic_DNA"/>
</dbReference>
<dbReference type="AlphaFoldDB" id="A0A5B8IGN9"/>
<accession>A0A5B8IGN9</accession>
<proteinExistence type="predicted"/>
<name>A0A5B8IGN9_9ACTN</name>
<protein>
    <recommendedName>
        <fullName evidence="4">Amino acid ABC transporter permease</fullName>
    </recommendedName>
</protein>
<evidence type="ECO:0000313" key="3">
    <source>
        <dbReference type="Proteomes" id="UP000320580"/>
    </source>
</evidence>
<feature type="region of interest" description="Disordered" evidence="1">
    <location>
        <begin position="1"/>
        <end position="87"/>
    </location>
</feature>
<sequence length="157" mass="15781">MPEFDAQRWREMFGAAPSDSAGPAAGDVSMSLASNAPLDPAVPGPSGGSGGMGRLLHGSTPWRQAAKAAGDLRTGADQSHRMLGSGHQGIDQWGAGLGSVPALKDVLVSWEERLASVRGECAYLSGALLRVADDLPGVDVGVGSSMGASTPGAGGER</sequence>
<reference evidence="2 3" key="1">
    <citation type="submission" date="2019-07" db="EMBL/GenBank/DDBJ databases">
        <authorList>
            <person name="Zhu P."/>
        </authorList>
    </citation>
    <scope>NUCLEOTIDE SEQUENCE [LARGE SCALE GENOMIC DNA]</scope>
    <source>
        <strain evidence="2 3">SSL-25</strain>
    </source>
</reference>
<evidence type="ECO:0000313" key="2">
    <source>
        <dbReference type="EMBL" id="QDY77362.1"/>
    </source>
</evidence>
<evidence type="ECO:0000256" key="1">
    <source>
        <dbReference type="SAM" id="MobiDB-lite"/>
    </source>
</evidence>
<feature type="compositionally biased region" description="Low complexity" evidence="1">
    <location>
        <begin position="14"/>
        <end position="27"/>
    </location>
</feature>